<dbReference type="AlphaFoldDB" id="A0A6H9UWR8"/>
<evidence type="ECO:0000313" key="2">
    <source>
        <dbReference type="Proteomes" id="UP000442707"/>
    </source>
</evidence>
<accession>A0A6H9UWR8</accession>
<dbReference type="RefSeq" id="WP_150950465.1">
    <property type="nucleotide sequence ID" value="NZ_VZRB01000013.1"/>
</dbReference>
<dbReference type="Gene3D" id="2.110.10.10">
    <property type="entry name" value="Hemopexin-like domain"/>
    <property type="match status" value="2"/>
</dbReference>
<reference evidence="1 2" key="1">
    <citation type="submission" date="2019-09" db="EMBL/GenBank/DDBJ databases">
        <title>Screening of Novel Bioactive Compounds from Soil-Associated.</title>
        <authorList>
            <person name="Zhao S."/>
        </authorList>
    </citation>
    <scope>NUCLEOTIDE SEQUENCE [LARGE SCALE GENOMIC DNA]</scope>
    <source>
        <strain evidence="1 2">HIT-DPA4</strain>
    </source>
</reference>
<dbReference type="PROSITE" id="PS51642">
    <property type="entry name" value="HEMOPEXIN_2"/>
    <property type="match status" value="1"/>
</dbReference>
<dbReference type="SMART" id="SM00120">
    <property type="entry name" value="HX"/>
    <property type="match status" value="4"/>
</dbReference>
<proteinExistence type="predicted"/>
<keyword evidence="2" id="KW-1185">Reference proteome</keyword>
<dbReference type="Proteomes" id="UP000442707">
    <property type="component" value="Unassembled WGS sequence"/>
</dbReference>
<evidence type="ECO:0008006" key="3">
    <source>
        <dbReference type="Google" id="ProtNLM"/>
    </source>
</evidence>
<sequence length="208" mass="22982">MAYIFDTALNGRGAYAGKAYFFRDDRYVRYDWALDRADYGPFYVSGWNLPGAFTTGVDAALNGGAQHQGKAYFFRGDKYVTYDWNTNQGSDPGPLSQWNLPPSFASGIDTAIDGQGAYAGKAYFFKDDQYVTYDWATGQTEGPSPQSPWSLPGTFRRGVHAALNGEGAHQGKAYFFRGPQYVRRYWSTGAVQGPIHISAWNLRGAIGS</sequence>
<dbReference type="InterPro" id="IPR018487">
    <property type="entry name" value="Hemopexin-like_repeat"/>
</dbReference>
<dbReference type="Pfam" id="PF00045">
    <property type="entry name" value="Hemopexin"/>
    <property type="match status" value="1"/>
</dbReference>
<organism evidence="1 2">
    <name type="scientific">Streptomyces luteolifulvus</name>
    <dbReference type="NCBI Taxonomy" id="2615112"/>
    <lineage>
        <taxon>Bacteria</taxon>
        <taxon>Bacillati</taxon>
        <taxon>Actinomycetota</taxon>
        <taxon>Actinomycetes</taxon>
        <taxon>Kitasatosporales</taxon>
        <taxon>Streptomycetaceae</taxon>
        <taxon>Streptomyces</taxon>
    </lineage>
</organism>
<evidence type="ECO:0000313" key="1">
    <source>
        <dbReference type="EMBL" id="KAB1144992.1"/>
    </source>
</evidence>
<comment type="caution">
    <text evidence="1">The sequence shown here is derived from an EMBL/GenBank/DDBJ whole genome shotgun (WGS) entry which is preliminary data.</text>
</comment>
<dbReference type="SUPFAM" id="SSF50923">
    <property type="entry name" value="Hemopexin-like domain"/>
    <property type="match status" value="1"/>
</dbReference>
<dbReference type="InterPro" id="IPR036375">
    <property type="entry name" value="Hemopexin-like_dom_sf"/>
</dbReference>
<protein>
    <recommendedName>
        <fullName evidence="3">Hemopexin</fullName>
    </recommendedName>
</protein>
<gene>
    <name evidence="1" type="ORF">F7R91_20160</name>
</gene>
<name>A0A6H9UWR8_9ACTN</name>
<dbReference type="EMBL" id="VZRB01000013">
    <property type="protein sequence ID" value="KAB1144992.1"/>
    <property type="molecule type" value="Genomic_DNA"/>
</dbReference>